<evidence type="ECO:0000313" key="2">
    <source>
        <dbReference type="EMBL" id="QPZ90051.1"/>
    </source>
</evidence>
<keyword evidence="3" id="KW-1185">Reference proteome</keyword>
<organism evidence="2 3">
    <name type="scientific">Thioclava electrotropha</name>
    <dbReference type="NCBI Taxonomy" id="1549850"/>
    <lineage>
        <taxon>Bacteria</taxon>
        <taxon>Pseudomonadati</taxon>
        <taxon>Pseudomonadota</taxon>
        <taxon>Alphaproteobacteria</taxon>
        <taxon>Rhodobacterales</taxon>
        <taxon>Paracoccaceae</taxon>
        <taxon>Thioclava</taxon>
    </lineage>
</organism>
<reference evidence="2 3" key="1">
    <citation type="submission" date="2020-05" db="EMBL/GenBank/DDBJ databases">
        <title>Thioclava electrotropha strain Elox9 finished genome.</title>
        <authorList>
            <person name="Rowe A.R."/>
            <person name="Wilbanks E.G."/>
        </authorList>
    </citation>
    <scope>NUCLEOTIDE SEQUENCE [LARGE SCALE GENOMIC DNA]</scope>
    <source>
        <strain evidence="2 3">Elox9</strain>
    </source>
</reference>
<protein>
    <submittedName>
        <fullName evidence="2">Uncharacterized protein</fullName>
    </submittedName>
</protein>
<name>A0ABX6YQH3_9RHOB</name>
<dbReference type="EMBL" id="CP053562">
    <property type="protein sequence ID" value="QPZ90051.1"/>
    <property type="molecule type" value="Genomic_DNA"/>
</dbReference>
<proteinExistence type="predicted"/>
<feature type="region of interest" description="Disordered" evidence="1">
    <location>
        <begin position="1"/>
        <end position="22"/>
    </location>
</feature>
<dbReference type="Proteomes" id="UP000192422">
    <property type="component" value="Chromosome"/>
</dbReference>
<accession>A0ABX6YQH3</accession>
<gene>
    <name evidence="2" type="ORF">AKL02_003570</name>
</gene>
<evidence type="ECO:0000313" key="3">
    <source>
        <dbReference type="Proteomes" id="UP000192422"/>
    </source>
</evidence>
<dbReference type="RefSeq" id="WP_165757049.1">
    <property type="nucleotide sequence ID" value="NZ_CAJWUB010000015.1"/>
</dbReference>
<evidence type="ECO:0000256" key="1">
    <source>
        <dbReference type="SAM" id="MobiDB-lite"/>
    </source>
</evidence>
<sequence length="53" mass="5870">MAVEKMPAGKTSQTRDHAHSKGHAALAWHHFFRSLSEEKISDERSALPGGIQE</sequence>